<dbReference type="InterPro" id="IPR009057">
    <property type="entry name" value="Homeodomain-like_sf"/>
</dbReference>
<evidence type="ECO:0000313" key="7">
    <source>
        <dbReference type="Proteomes" id="UP000321361"/>
    </source>
</evidence>
<accession>A0A179EVZ4</accession>
<dbReference type="InterPro" id="IPR050624">
    <property type="entry name" value="HTH-type_Tx_Regulator"/>
</dbReference>
<keyword evidence="1 2" id="KW-0238">DNA-binding</keyword>
<feature type="DNA-binding region" description="H-T-H motif" evidence="2">
    <location>
        <begin position="28"/>
        <end position="47"/>
    </location>
</feature>
<proteinExistence type="predicted"/>
<dbReference type="Gene3D" id="1.10.357.10">
    <property type="entry name" value="Tetracycline Repressor, domain 2"/>
    <property type="match status" value="1"/>
</dbReference>
<dbReference type="Proteomes" id="UP000321361">
    <property type="component" value="Unassembled WGS sequence"/>
</dbReference>
<evidence type="ECO:0000256" key="1">
    <source>
        <dbReference type="ARBA" id="ARBA00023125"/>
    </source>
</evidence>
<evidence type="ECO:0000313" key="6">
    <source>
        <dbReference type="Proteomes" id="UP000078516"/>
    </source>
</evidence>
<evidence type="ECO:0000256" key="2">
    <source>
        <dbReference type="PROSITE-ProRule" id="PRU00335"/>
    </source>
</evidence>
<sequence>MNNAVSSKEELISYCKEIVKEQGIQAVNIRSLAKKSGISVGAVYNYFPSKSHLLSATIGSIWAEIFHLSETSFDFSNFLDCLAALLRSIEKGKELYPNFFTAHALVMPAEDQAMGSELMETYWNHIKQGMLKALQKDSQVRESVFNQQLSMEEYVDYIFELFLYTIISEKKHENLLQLVRNSIY</sequence>
<reference evidence="5 6" key="1">
    <citation type="submission" date="2016-04" db="EMBL/GenBank/DDBJ databases">
        <title>Draft genome of an Enterococcus thailandicus strain isolated from bovine feces.</title>
        <authorList>
            <person name="Beukers A.G."/>
            <person name="Zaheer R."/>
            <person name="Goji N."/>
            <person name="Cook S.R."/>
            <person name="Amoako K."/>
            <person name="Chaves A.V."/>
            <person name="Ward M.P."/>
            <person name="Mcallister T.A."/>
        </authorList>
    </citation>
    <scope>NUCLEOTIDE SEQUENCE [LARGE SCALE GENOMIC DNA]</scope>
    <source>
        <strain evidence="5 6">F0711D 46</strain>
    </source>
</reference>
<dbReference type="Proteomes" id="UP000078516">
    <property type="component" value="Unassembled WGS sequence"/>
</dbReference>
<name>A0A179EVZ4_ENTTH</name>
<dbReference type="SUPFAM" id="SSF46689">
    <property type="entry name" value="Homeodomain-like"/>
    <property type="match status" value="1"/>
</dbReference>
<feature type="domain" description="HTH tetR-type" evidence="3">
    <location>
        <begin position="5"/>
        <end position="65"/>
    </location>
</feature>
<organism evidence="5 6">
    <name type="scientific">Enterococcus thailandicus</name>
    <dbReference type="NCBI Taxonomy" id="417368"/>
    <lineage>
        <taxon>Bacteria</taxon>
        <taxon>Bacillati</taxon>
        <taxon>Bacillota</taxon>
        <taxon>Bacilli</taxon>
        <taxon>Lactobacillales</taxon>
        <taxon>Enterococcaceae</taxon>
        <taxon>Enterococcus</taxon>
    </lineage>
</organism>
<dbReference type="RefSeq" id="WP_067480814.1">
    <property type="nucleotide sequence ID" value="NZ_BJUG01000003.1"/>
</dbReference>
<evidence type="ECO:0000313" key="5">
    <source>
        <dbReference type="EMBL" id="OAQ57003.1"/>
    </source>
</evidence>
<dbReference type="PROSITE" id="PS50977">
    <property type="entry name" value="HTH_TETR_2"/>
    <property type="match status" value="1"/>
</dbReference>
<dbReference type="AlphaFoldDB" id="A0A179EVZ4"/>
<dbReference type="PANTHER" id="PTHR43479:SF11">
    <property type="entry name" value="ACREF_ENVCD OPERON REPRESSOR-RELATED"/>
    <property type="match status" value="1"/>
</dbReference>
<dbReference type="OrthoDB" id="9812993at2"/>
<evidence type="ECO:0000259" key="3">
    <source>
        <dbReference type="PROSITE" id="PS50977"/>
    </source>
</evidence>
<comment type="caution">
    <text evidence="5">The sequence shown here is derived from an EMBL/GenBank/DDBJ whole genome shotgun (WGS) entry which is preliminary data.</text>
</comment>
<protein>
    <submittedName>
        <fullName evidence="5">TetR family transcriptional regulator</fullName>
    </submittedName>
</protein>
<dbReference type="EMBL" id="LWMN01000001">
    <property type="protein sequence ID" value="OAQ57003.1"/>
    <property type="molecule type" value="Genomic_DNA"/>
</dbReference>
<dbReference type="EMBL" id="BJUG01000003">
    <property type="protein sequence ID" value="GEK36384.1"/>
    <property type="molecule type" value="Genomic_DNA"/>
</dbReference>
<gene>
    <name evidence="5" type="ORF">A6E74_01105</name>
    <name evidence="4" type="ORF">ETH01_06710</name>
</gene>
<dbReference type="PRINTS" id="PR00455">
    <property type="entry name" value="HTHTETR"/>
</dbReference>
<keyword evidence="6" id="KW-1185">Reference proteome</keyword>
<dbReference type="Pfam" id="PF00440">
    <property type="entry name" value="TetR_N"/>
    <property type="match status" value="1"/>
</dbReference>
<dbReference type="GO" id="GO:0003677">
    <property type="term" value="F:DNA binding"/>
    <property type="evidence" value="ECO:0007669"/>
    <property type="project" value="UniProtKB-UniRule"/>
</dbReference>
<dbReference type="PANTHER" id="PTHR43479">
    <property type="entry name" value="ACREF/ENVCD OPERON REPRESSOR-RELATED"/>
    <property type="match status" value="1"/>
</dbReference>
<reference evidence="4 7" key="2">
    <citation type="submission" date="2019-07" db="EMBL/GenBank/DDBJ databases">
        <title>Whole genome shotgun sequence of Enterococcus thailandicus NBRC 101867.</title>
        <authorList>
            <person name="Hosoyama A."/>
            <person name="Uohara A."/>
            <person name="Ohji S."/>
            <person name="Ichikawa N."/>
        </authorList>
    </citation>
    <scope>NUCLEOTIDE SEQUENCE [LARGE SCALE GENOMIC DNA]</scope>
    <source>
        <strain evidence="4 7">NBRC 101867</strain>
    </source>
</reference>
<evidence type="ECO:0000313" key="4">
    <source>
        <dbReference type="EMBL" id="GEK36384.1"/>
    </source>
</evidence>
<dbReference type="InterPro" id="IPR001647">
    <property type="entry name" value="HTH_TetR"/>
</dbReference>